<dbReference type="GO" id="GO:0004467">
    <property type="term" value="F:long-chain fatty acid-CoA ligase activity"/>
    <property type="evidence" value="ECO:0007669"/>
    <property type="project" value="TreeGrafter"/>
</dbReference>
<dbReference type="PANTHER" id="PTHR43272">
    <property type="entry name" value="LONG-CHAIN-FATTY-ACID--COA LIGASE"/>
    <property type="match status" value="1"/>
</dbReference>
<evidence type="ECO:0000259" key="1">
    <source>
        <dbReference type="Pfam" id="PF23189"/>
    </source>
</evidence>
<evidence type="ECO:0000313" key="2">
    <source>
        <dbReference type="EMBL" id="CAI9259545.1"/>
    </source>
</evidence>
<name>A0AA35XZY5_LACSI</name>
<gene>
    <name evidence="2" type="ORF">LSALG_LOCUS429</name>
</gene>
<reference evidence="2" key="1">
    <citation type="submission" date="2023-04" db="EMBL/GenBank/DDBJ databases">
        <authorList>
            <person name="Vijverberg K."/>
            <person name="Xiong W."/>
            <person name="Schranz E."/>
        </authorList>
    </citation>
    <scope>NUCLEOTIDE SEQUENCE</scope>
</reference>
<feature type="domain" description="UPF0261" evidence="1">
    <location>
        <begin position="111"/>
        <end position="145"/>
    </location>
</feature>
<dbReference type="Pfam" id="PF23189">
    <property type="entry name" value="UPF0261_C"/>
    <property type="match status" value="1"/>
</dbReference>
<organism evidence="2 3">
    <name type="scientific">Lactuca saligna</name>
    <name type="common">Willowleaf lettuce</name>
    <dbReference type="NCBI Taxonomy" id="75948"/>
    <lineage>
        <taxon>Eukaryota</taxon>
        <taxon>Viridiplantae</taxon>
        <taxon>Streptophyta</taxon>
        <taxon>Embryophyta</taxon>
        <taxon>Tracheophyta</taxon>
        <taxon>Spermatophyta</taxon>
        <taxon>Magnoliopsida</taxon>
        <taxon>eudicotyledons</taxon>
        <taxon>Gunneridae</taxon>
        <taxon>Pentapetalae</taxon>
        <taxon>asterids</taxon>
        <taxon>campanulids</taxon>
        <taxon>Asterales</taxon>
        <taxon>Asteraceae</taxon>
        <taxon>Cichorioideae</taxon>
        <taxon>Cichorieae</taxon>
        <taxon>Lactucinae</taxon>
        <taxon>Lactuca</taxon>
    </lineage>
</organism>
<dbReference type="GO" id="GO:0016020">
    <property type="term" value="C:membrane"/>
    <property type="evidence" value="ECO:0007669"/>
    <property type="project" value="TreeGrafter"/>
</dbReference>
<dbReference type="PANTHER" id="PTHR43272:SF77">
    <property type="entry name" value="AMP-DEPENDENT SYNTHETASE_LIGASE, ZINC FINGER, CCHC-TYPE-RELATED"/>
    <property type="match status" value="1"/>
</dbReference>
<dbReference type="GO" id="GO:0005783">
    <property type="term" value="C:endoplasmic reticulum"/>
    <property type="evidence" value="ECO:0007669"/>
    <property type="project" value="TreeGrafter"/>
</dbReference>
<dbReference type="InterPro" id="IPR056778">
    <property type="entry name" value="UPF0261_C"/>
</dbReference>
<evidence type="ECO:0000313" key="3">
    <source>
        <dbReference type="Proteomes" id="UP001177003"/>
    </source>
</evidence>
<dbReference type="EMBL" id="OX465086">
    <property type="protein sequence ID" value="CAI9259545.1"/>
    <property type="molecule type" value="Genomic_DNA"/>
</dbReference>
<dbReference type="Proteomes" id="UP001177003">
    <property type="component" value="Chromosome 0"/>
</dbReference>
<proteinExistence type="predicted"/>
<accession>A0AA35XZY5</accession>
<protein>
    <recommendedName>
        <fullName evidence="1">UPF0261 domain-containing protein</fullName>
    </recommendedName>
</protein>
<dbReference type="AlphaFoldDB" id="A0AA35XZY5"/>
<keyword evidence="3" id="KW-1185">Reference proteome</keyword>
<sequence length="162" mass="18387">MKNIDRKKNIFKLSQGEYIDVENLENVFGLFSDLDLVCLVAVANPNQKAIEHFTEAYNISGDFEALCENPKIKEYVLGELPKVGKENKLEGFEFGKAIHLDPVTFIVIMKVVTGALDMVTFGAKNTIPMNFQQRKIYEHNEQVTSDPYVVLQLDSQIVKKQC</sequence>
<dbReference type="Gene3D" id="3.40.50.12030">
    <property type="entry name" value="Uncharacterised protein family UPF0261, NC domain"/>
    <property type="match status" value="1"/>
</dbReference>